<feature type="transmembrane region" description="Helical" evidence="1">
    <location>
        <begin position="309"/>
        <end position="331"/>
    </location>
</feature>
<evidence type="ECO:0000256" key="1">
    <source>
        <dbReference type="SAM" id="Phobius"/>
    </source>
</evidence>
<feature type="domain" description="DUF2062" evidence="3">
    <location>
        <begin position="263"/>
        <end position="391"/>
    </location>
</feature>
<accession>A0A9D9IVB3</accession>
<gene>
    <name evidence="4" type="ORF">IAB80_04405</name>
</gene>
<keyword evidence="1" id="KW-1133">Transmembrane helix</keyword>
<feature type="transmembrane region" description="Helical" evidence="1">
    <location>
        <begin position="274"/>
        <end position="302"/>
    </location>
</feature>
<dbReference type="Pfam" id="PF00535">
    <property type="entry name" value="Glycos_transf_2"/>
    <property type="match status" value="1"/>
</dbReference>
<feature type="domain" description="Glycosyltransferase 2-like" evidence="2">
    <location>
        <begin position="17"/>
        <end position="157"/>
    </location>
</feature>
<dbReference type="SUPFAM" id="SSF53448">
    <property type="entry name" value="Nucleotide-diphospho-sugar transferases"/>
    <property type="match status" value="1"/>
</dbReference>
<protein>
    <submittedName>
        <fullName evidence="4">DUF2062 domain-containing protein</fullName>
    </submittedName>
</protein>
<evidence type="ECO:0000313" key="4">
    <source>
        <dbReference type="EMBL" id="MBO8478108.1"/>
    </source>
</evidence>
<keyword evidence="1" id="KW-0812">Transmembrane</keyword>
<dbReference type="AlphaFoldDB" id="A0A9D9IVB3"/>
<reference evidence="4" key="2">
    <citation type="journal article" date="2021" name="PeerJ">
        <title>Extensive microbial diversity within the chicken gut microbiome revealed by metagenomics and culture.</title>
        <authorList>
            <person name="Gilroy R."/>
            <person name="Ravi A."/>
            <person name="Getino M."/>
            <person name="Pursley I."/>
            <person name="Horton D.L."/>
            <person name="Alikhan N.F."/>
            <person name="Baker D."/>
            <person name="Gharbi K."/>
            <person name="Hall N."/>
            <person name="Watson M."/>
            <person name="Adriaenssens E.M."/>
            <person name="Foster-Nyarko E."/>
            <person name="Jarju S."/>
            <person name="Secka A."/>
            <person name="Antonio M."/>
            <person name="Oren A."/>
            <person name="Chaudhuri R.R."/>
            <person name="La Ragione R."/>
            <person name="Hildebrand F."/>
            <person name="Pallen M.J."/>
        </authorList>
    </citation>
    <scope>NUCLEOTIDE SEQUENCE</scope>
    <source>
        <strain evidence="4">2478</strain>
    </source>
</reference>
<name>A0A9D9IVB3_9BACT</name>
<organism evidence="4 5">
    <name type="scientific">Candidatus Cryptobacteroides excrementipullorum</name>
    <dbReference type="NCBI Taxonomy" id="2840761"/>
    <lineage>
        <taxon>Bacteria</taxon>
        <taxon>Pseudomonadati</taxon>
        <taxon>Bacteroidota</taxon>
        <taxon>Bacteroidia</taxon>
        <taxon>Bacteroidales</taxon>
        <taxon>Candidatus Cryptobacteroides</taxon>
    </lineage>
</organism>
<evidence type="ECO:0000259" key="2">
    <source>
        <dbReference type="Pfam" id="PF00535"/>
    </source>
</evidence>
<dbReference type="CDD" id="cd04179">
    <property type="entry name" value="DPM_DPG-synthase_like"/>
    <property type="match status" value="1"/>
</dbReference>
<evidence type="ECO:0000313" key="5">
    <source>
        <dbReference type="Proteomes" id="UP000823771"/>
    </source>
</evidence>
<evidence type="ECO:0000259" key="3">
    <source>
        <dbReference type="Pfam" id="PF09835"/>
    </source>
</evidence>
<sequence length="395" mass="44511">MDGHKENEGMRHDVVAVVPTYNNGRTLRDVVLGIREYLRDVIVVDDGSTDDTPSVLSSLGDAVRVIRHPSNRGKGNALKTGLSEARRSGYRYAITIDSDGQHFPSDIPSFLSEIEKTPGAVLVGARNISAENMPGKNSFANRFSNFWYRLETGNRLSDTQSGFRLYPVQDTDYSKWWYTGKYEFELEAIVFASWRGVTVRNIPVKVYYQPPGERVSHFRPFRDFFRISVLNTVLVLVCALWIWPRNFLRNFSRKNIGAFYRRHIANATESNFRIAAAVALGVFMGIVPIWGYQMITAVAIAHFLRLNKVITVVASNISIPPMIPLILYGSYYTGCKVLGRPCSLSMGDISLENTFSVLEQYVTGSFIFAAACSLLAGLLTWALLCLFRRRRSTWA</sequence>
<proteinExistence type="predicted"/>
<comment type="caution">
    <text evidence="4">The sequence shown here is derived from an EMBL/GenBank/DDBJ whole genome shotgun (WGS) entry which is preliminary data.</text>
</comment>
<dbReference type="PANTHER" id="PTHR10859">
    <property type="entry name" value="GLYCOSYL TRANSFERASE"/>
    <property type="match status" value="1"/>
</dbReference>
<dbReference type="PANTHER" id="PTHR10859:SF91">
    <property type="entry name" value="DOLICHYL-PHOSPHATE BETA-GLUCOSYLTRANSFERASE"/>
    <property type="match status" value="1"/>
</dbReference>
<dbReference type="Gene3D" id="3.90.550.10">
    <property type="entry name" value="Spore Coat Polysaccharide Biosynthesis Protein SpsA, Chain A"/>
    <property type="match status" value="1"/>
</dbReference>
<dbReference type="Proteomes" id="UP000823771">
    <property type="component" value="Unassembled WGS sequence"/>
</dbReference>
<feature type="transmembrane region" description="Helical" evidence="1">
    <location>
        <begin position="224"/>
        <end position="243"/>
    </location>
</feature>
<dbReference type="GO" id="GO:0006487">
    <property type="term" value="P:protein N-linked glycosylation"/>
    <property type="evidence" value="ECO:0007669"/>
    <property type="project" value="TreeGrafter"/>
</dbReference>
<keyword evidence="1" id="KW-0472">Membrane</keyword>
<dbReference type="InterPro" id="IPR018639">
    <property type="entry name" value="DUF2062"/>
</dbReference>
<dbReference type="Pfam" id="PF09835">
    <property type="entry name" value="DUF2062"/>
    <property type="match status" value="1"/>
</dbReference>
<feature type="transmembrane region" description="Helical" evidence="1">
    <location>
        <begin position="366"/>
        <end position="387"/>
    </location>
</feature>
<dbReference type="InterPro" id="IPR001173">
    <property type="entry name" value="Glyco_trans_2-like"/>
</dbReference>
<dbReference type="InterPro" id="IPR029044">
    <property type="entry name" value="Nucleotide-diphossugar_trans"/>
</dbReference>
<dbReference type="EMBL" id="JADILZ010000040">
    <property type="protein sequence ID" value="MBO8478108.1"/>
    <property type="molecule type" value="Genomic_DNA"/>
</dbReference>
<reference evidence="4" key="1">
    <citation type="submission" date="2020-10" db="EMBL/GenBank/DDBJ databases">
        <authorList>
            <person name="Gilroy R."/>
        </authorList>
    </citation>
    <scope>NUCLEOTIDE SEQUENCE</scope>
    <source>
        <strain evidence="4">2478</strain>
    </source>
</reference>